<proteinExistence type="predicted"/>
<dbReference type="Proteomes" id="UP000011182">
    <property type="component" value="Unassembled WGS sequence"/>
</dbReference>
<dbReference type="EMBL" id="AMXN01000004">
    <property type="protein sequence ID" value="ELS60875.1"/>
    <property type="molecule type" value="Genomic_DNA"/>
</dbReference>
<dbReference type="AlphaFoldDB" id="A0A9W5PCP8"/>
<evidence type="ECO:0000313" key="2">
    <source>
        <dbReference type="Proteomes" id="UP000011182"/>
    </source>
</evidence>
<accession>A0A9W5PCP8</accession>
<reference evidence="1 2" key="1">
    <citation type="journal article" date="2014" name="Syst. Appl. Microbiol.">
        <title>Genomic insights into the taxonomic status of the three subspecies of Bacillus subtilis.</title>
        <authorList>
            <person name="Yi H."/>
            <person name="Chun J."/>
            <person name="Cha C.J."/>
        </authorList>
    </citation>
    <scope>NUCLEOTIDE SEQUENCE [LARGE SCALE GENOMIC DNA]</scope>
    <source>
        <strain evidence="1 2">KCTC 13429</strain>
    </source>
</reference>
<keyword evidence="2" id="KW-1185">Reference proteome</keyword>
<evidence type="ECO:0000313" key="1">
    <source>
        <dbReference type="EMBL" id="ELS60875.1"/>
    </source>
</evidence>
<comment type="caution">
    <text evidence="1">The sequence shown here is derived from an EMBL/GenBank/DDBJ whole genome shotgun (WGS) entry which is preliminary data.</text>
</comment>
<name>A0A9W5PCP8_9BACI</name>
<sequence>MMLKLHNEESIFHIVNPILEKWNKINFLIFDICMYMPDKTVKTHDLMSYKRINVWFSDYKVRVL</sequence>
<protein>
    <submittedName>
        <fullName evidence="1">Uncharacterized protein</fullName>
    </submittedName>
</protein>
<gene>
    <name evidence="1" type="ORF">BSI_23350</name>
</gene>
<organism evidence="1 2">
    <name type="scientific">Bacillus inaquosorum KCTC 13429</name>
    <dbReference type="NCBI Taxonomy" id="1236548"/>
    <lineage>
        <taxon>Bacteria</taxon>
        <taxon>Bacillati</taxon>
        <taxon>Bacillota</taxon>
        <taxon>Bacilli</taxon>
        <taxon>Bacillales</taxon>
        <taxon>Bacillaceae</taxon>
        <taxon>Bacillus</taxon>
    </lineage>
</organism>